<evidence type="ECO:0000313" key="4">
    <source>
        <dbReference type="Proteomes" id="UP001498398"/>
    </source>
</evidence>
<feature type="compositionally biased region" description="Low complexity" evidence="2">
    <location>
        <begin position="175"/>
        <end position="194"/>
    </location>
</feature>
<accession>A0ABR1K6D8</accession>
<feature type="region of interest" description="Disordered" evidence="2">
    <location>
        <begin position="269"/>
        <end position="297"/>
    </location>
</feature>
<evidence type="ECO:0000313" key="3">
    <source>
        <dbReference type="EMBL" id="KAK7472767.1"/>
    </source>
</evidence>
<protein>
    <submittedName>
        <fullName evidence="3">Uncharacterized protein</fullName>
    </submittedName>
</protein>
<organism evidence="3 4">
    <name type="scientific">Marasmiellus scandens</name>
    <dbReference type="NCBI Taxonomy" id="2682957"/>
    <lineage>
        <taxon>Eukaryota</taxon>
        <taxon>Fungi</taxon>
        <taxon>Dikarya</taxon>
        <taxon>Basidiomycota</taxon>
        <taxon>Agaricomycotina</taxon>
        <taxon>Agaricomycetes</taxon>
        <taxon>Agaricomycetidae</taxon>
        <taxon>Agaricales</taxon>
        <taxon>Marasmiineae</taxon>
        <taxon>Omphalotaceae</taxon>
        <taxon>Marasmiellus</taxon>
    </lineage>
</organism>
<dbReference type="PANTHER" id="PTHR31841">
    <property type="entry name" value="PROTEIN FAM72A-RELATED"/>
    <property type="match status" value="1"/>
</dbReference>
<sequence>MAHNVWILDCKSCDTFFTNRAMKAVLLLRPNVPLFSSDALPINCSAYSSNPDALKPPATCRPPLYPPRTCECLTQTLCCHGCGATIGYMIVIPCVRCTSSISTTNRATNGHRFVFHSTEVAASKRYYIPDEPGVIPYETVLVAPDLAHIPLRDPYTYVPHSEYLPTPPIDMTDMSPLSSSSPSPVAGASPSFASTRSDTLFTPPGLRPPNFISPSIRHRSPSDSDRSFDSSPPPLVSPFSYGMPAEQFEQSCSKLKAGDPLYWHHLTKHGEIPGISDDPRSRQPGPPTKRTRTFIDH</sequence>
<comment type="caution">
    <text evidence="3">The sequence shown here is derived from an EMBL/GenBank/DDBJ whole genome shotgun (WGS) entry which is preliminary data.</text>
</comment>
<reference evidence="3 4" key="1">
    <citation type="submission" date="2024-01" db="EMBL/GenBank/DDBJ databases">
        <title>A draft genome for the cacao thread blight pathogen Marasmiellus scandens.</title>
        <authorList>
            <person name="Baruah I.K."/>
            <person name="Leung J."/>
            <person name="Bukari Y."/>
            <person name="Amoako-Attah I."/>
            <person name="Meinhardt L.W."/>
            <person name="Bailey B.A."/>
            <person name="Cohen S.P."/>
        </authorList>
    </citation>
    <scope>NUCLEOTIDE SEQUENCE [LARGE SCALE GENOMIC DNA]</scope>
    <source>
        <strain evidence="3 4">GH-19</strain>
    </source>
</reference>
<keyword evidence="4" id="KW-1185">Reference proteome</keyword>
<proteinExistence type="inferred from homology"/>
<dbReference type="Proteomes" id="UP001498398">
    <property type="component" value="Unassembled WGS sequence"/>
</dbReference>
<name>A0ABR1K6D8_9AGAR</name>
<gene>
    <name evidence="3" type="ORF">VKT23_000875</name>
</gene>
<dbReference type="EMBL" id="JBANRG010000001">
    <property type="protein sequence ID" value="KAK7472767.1"/>
    <property type="molecule type" value="Genomic_DNA"/>
</dbReference>
<dbReference type="Pfam" id="PF14976">
    <property type="entry name" value="YPEH2ZP"/>
    <property type="match status" value="1"/>
</dbReference>
<dbReference type="InterPro" id="IPR026768">
    <property type="entry name" value="YPEH2ZP"/>
</dbReference>
<dbReference type="PANTHER" id="PTHR31841:SF1">
    <property type="entry name" value="PROTEIN FAM72A-RELATED"/>
    <property type="match status" value="1"/>
</dbReference>
<feature type="region of interest" description="Disordered" evidence="2">
    <location>
        <begin position="169"/>
        <end position="242"/>
    </location>
</feature>
<evidence type="ECO:0000256" key="1">
    <source>
        <dbReference type="ARBA" id="ARBA00006888"/>
    </source>
</evidence>
<comment type="similarity">
    <text evidence="1">Belongs to the FAM72 family.</text>
</comment>
<evidence type="ECO:0000256" key="2">
    <source>
        <dbReference type="SAM" id="MobiDB-lite"/>
    </source>
</evidence>